<organism evidence="1 2">
    <name type="scientific">Portunus trituberculatus</name>
    <name type="common">Swimming crab</name>
    <name type="synonym">Neptunus trituberculatus</name>
    <dbReference type="NCBI Taxonomy" id="210409"/>
    <lineage>
        <taxon>Eukaryota</taxon>
        <taxon>Metazoa</taxon>
        <taxon>Ecdysozoa</taxon>
        <taxon>Arthropoda</taxon>
        <taxon>Crustacea</taxon>
        <taxon>Multicrustacea</taxon>
        <taxon>Malacostraca</taxon>
        <taxon>Eumalacostraca</taxon>
        <taxon>Eucarida</taxon>
        <taxon>Decapoda</taxon>
        <taxon>Pleocyemata</taxon>
        <taxon>Brachyura</taxon>
        <taxon>Eubrachyura</taxon>
        <taxon>Portunoidea</taxon>
        <taxon>Portunidae</taxon>
        <taxon>Portuninae</taxon>
        <taxon>Portunus</taxon>
    </lineage>
</organism>
<sequence>MTTWGREVNPCRSYVHHHGPNTFDTWRCTRLCNTSATPCRAEFYVSTYHKLLMHVQGGKNPVAYTLSRGDPSSHTVARLSWLPPLDTAAVAAAQETDLESKALLERSTSFQLVQEHIPGSLRQLWYDVIRASASIYDKAVPLVGFLSLPLPQTPWRLGNLPNHQLACGMVRDEEGDQLRNGWVCVSPARVPRSSAIPLPLCSPIYTVHVDLVELQTPSRGHRGLTTCVDRTIT</sequence>
<dbReference type="Proteomes" id="UP000324222">
    <property type="component" value="Unassembled WGS sequence"/>
</dbReference>
<name>A0A5B7FP74_PORTR</name>
<proteinExistence type="predicted"/>
<comment type="caution">
    <text evidence="1">The sequence shown here is derived from an EMBL/GenBank/DDBJ whole genome shotgun (WGS) entry which is preliminary data.</text>
</comment>
<evidence type="ECO:0000313" key="2">
    <source>
        <dbReference type="Proteomes" id="UP000324222"/>
    </source>
</evidence>
<accession>A0A5B7FP74</accession>
<dbReference type="AlphaFoldDB" id="A0A5B7FP74"/>
<dbReference type="EMBL" id="VSRR010008759">
    <property type="protein sequence ID" value="MPC49251.1"/>
    <property type="molecule type" value="Genomic_DNA"/>
</dbReference>
<keyword evidence="2" id="KW-1185">Reference proteome</keyword>
<evidence type="ECO:0000313" key="1">
    <source>
        <dbReference type="EMBL" id="MPC49251.1"/>
    </source>
</evidence>
<protein>
    <submittedName>
        <fullName evidence="1">Uncharacterized protein</fullName>
    </submittedName>
</protein>
<reference evidence="1 2" key="1">
    <citation type="submission" date="2019-05" db="EMBL/GenBank/DDBJ databases">
        <title>Another draft genome of Portunus trituberculatus and its Hox gene families provides insights of decapod evolution.</title>
        <authorList>
            <person name="Jeong J.-H."/>
            <person name="Song I."/>
            <person name="Kim S."/>
            <person name="Choi T."/>
            <person name="Kim D."/>
            <person name="Ryu S."/>
            <person name="Kim W."/>
        </authorList>
    </citation>
    <scope>NUCLEOTIDE SEQUENCE [LARGE SCALE GENOMIC DNA]</scope>
    <source>
        <tissue evidence="1">Muscle</tissue>
    </source>
</reference>
<gene>
    <name evidence="1" type="ORF">E2C01_043049</name>
</gene>